<dbReference type="GO" id="GO:0005886">
    <property type="term" value="C:plasma membrane"/>
    <property type="evidence" value="ECO:0007669"/>
    <property type="project" value="InterPro"/>
</dbReference>
<dbReference type="GO" id="GO:0005509">
    <property type="term" value="F:calcium ion binding"/>
    <property type="evidence" value="ECO:0007669"/>
    <property type="project" value="UniProtKB-UniRule"/>
</dbReference>
<evidence type="ECO:0000259" key="10">
    <source>
        <dbReference type="PROSITE" id="PS50268"/>
    </source>
</evidence>
<dbReference type="Pfam" id="PF00028">
    <property type="entry name" value="Cadherin"/>
    <property type="match status" value="3"/>
</dbReference>
<dbReference type="EMBL" id="UYYA01004359">
    <property type="protein sequence ID" value="VDM61405.1"/>
    <property type="molecule type" value="Genomic_DNA"/>
</dbReference>
<organism evidence="11 12">
    <name type="scientific">Angiostrongylus costaricensis</name>
    <name type="common">Nematode worm</name>
    <dbReference type="NCBI Taxonomy" id="334426"/>
    <lineage>
        <taxon>Eukaryota</taxon>
        <taxon>Metazoa</taxon>
        <taxon>Ecdysozoa</taxon>
        <taxon>Nematoda</taxon>
        <taxon>Chromadorea</taxon>
        <taxon>Rhabditida</taxon>
        <taxon>Rhabditina</taxon>
        <taxon>Rhabditomorpha</taxon>
        <taxon>Strongyloidea</taxon>
        <taxon>Metastrongylidae</taxon>
        <taxon>Angiostrongylus</taxon>
    </lineage>
</organism>
<dbReference type="InterPro" id="IPR020894">
    <property type="entry name" value="Cadherin_CS"/>
</dbReference>
<dbReference type="OrthoDB" id="6252479at2759"/>
<evidence type="ECO:0000256" key="4">
    <source>
        <dbReference type="ARBA" id="ARBA00022837"/>
    </source>
</evidence>
<keyword evidence="7" id="KW-0472">Membrane</keyword>
<evidence type="ECO:0000313" key="12">
    <source>
        <dbReference type="Proteomes" id="UP000267027"/>
    </source>
</evidence>
<feature type="domain" description="Cadherin" evidence="10">
    <location>
        <begin position="783"/>
        <end position="885"/>
    </location>
</feature>
<name>A0A3P7JR27_ANGCS</name>
<keyword evidence="8" id="KW-0325">Glycoprotein</keyword>
<evidence type="ECO:0000256" key="6">
    <source>
        <dbReference type="ARBA" id="ARBA00022989"/>
    </source>
</evidence>
<dbReference type="PROSITE" id="PS00232">
    <property type="entry name" value="CADHERIN_1"/>
    <property type="match status" value="4"/>
</dbReference>
<evidence type="ECO:0000256" key="7">
    <source>
        <dbReference type="ARBA" id="ARBA00023136"/>
    </source>
</evidence>
<protein>
    <recommendedName>
        <fullName evidence="10">Cadherin domain-containing protein</fullName>
    </recommendedName>
</protein>
<evidence type="ECO:0000256" key="5">
    <source>
        <dbReference type="ARBA" id="ARBA00022889"/>
    </source>
</evidence>
<dbReference type="InterPro" id="IPR015919">
    <property type="entry name" value="Cadherin-like_sf"/>
</dbReference>
<evidence type="ECO:0000313" key="11">
    <source>
        <dbReference type="EMBL" id="VDM61405.1"/>
    </source>
</evidence>
<dbReference type="PROSITE" id="PS50268">
    <property type="entry name" value="CADHERIN_2"/>
    <property type="match status" value="8"/>
</dbReference>
<sequence length="1791" mass="198161">MIAGCFFPESELRPFFYDVDGDVRAGTVIAESVVNPPDAEILLASVRAKIPLGVSLFYIFFKFSSNEWRFALIYVSPVTFSGVDSVQVFVTVVCNGEAFPLFSLIIRTRMITSPQFYNEPYHLEVNEVTSILNTPVVVIDWDSELTPPKMYIEVLIDNEIQSFWRKNRKRFQWTKIDILNPDGTFEIHQDSGNVYIRDNRFMDRELLANLDLVAKIRVGFTAAHSTHFIMMSLFILGSKSDGIRFAKPADETSDGQRELLANIVLLQAQSVVTVHLDAQKDITDASPRFERSRYVFRTPENLPPAVIGVVRAYHVALSSRNFSLRYEMISNKGPKVPFRLHPVSGEIATESALDHESKQNYELKIRACLSVNPNSCGYTSVVVIVVDVNDNAPRFSSPQFQISLPSDLAANSEVITLLATDSDSGPNGEIDYFINPPNAVFVIGRRSGVVQTISALTEPRYDLVVEAGDHGVPQLHGSTRLTISVHGTNPSAPVFDQKRYEIILNSPVRAGSVVTELHAKDPDPGPEGQIIYRLEFSPGGQNYSSKFSINEQTGVISAIQRITSEDGPFDFLVVAEDQSTVFKRKVDDIELAIMVGDSSLRFLPLPSTIYISAEKAVGSVVLRASAYTSSSIPVHFRVLENDRQFIMDGDLLRVATHLLPGETHLTVRGETENVHSDHRLRIVVMSDRDKYPVFPQLIYDIDSRFPLVVHRFDARVLNGTVRYRFFPDGNAPEGLHLDPNTVCWSYHIYLTYTPFEFLSSNMEAVTKVQLKVKDVNEYVPKFERKLYEVRIGEDIAAGSPIVRLNATDLDKTDGSHLLYKVVGGSGRNLVFVQEDGTLILSDALLGGEIPMSFTVVVEAIDKGGKRVSRTKHVVLTDVNDNRPVFASPSLTWNVTEGSFALLRIISPLDYEAKPFFNLVIEAADRGNPPQMSTASVTVNVINLAAFANTELQLYCRAFQVSADLPIGQPLLTLAVNDADHDRLSFLLSGDAACSSLTVNPLGVVAFSIPVSKRKTGMINCVVSATDGVHVSNATTSSFVLDIVNGNFEKKVIFRKSLEQNHSPRFAKELYTFVLNSSQNGELLEKVTAVDQDGDVIRYFIEPPELRNLFAIDAEGQLSVRVPVFALKQALYSFLVISEDNGKPVMSSFTNIRVLIPENDVLGTRNLLEDTSSTMTSAGDGSFQNNTESSGVLLTSVPFVVYITATSDSSDLSSTVTSLEQSFYTKDTTFSTLSTTAISFETDTATVTTTADVSYSQSSTANEAFGFSQSIYFAFVPEGEYTNGIRVALKPEALSVNKNTSVKFEISDNVRNMPFFLTADGQLIVFDVDRESRAAYSFPIKAQALLNVTVLDINDNYPLFDPAPSIIGVFRDIAIGVPLHRFTARDLDTDNYGNVVILSISPQTAMDAYFTGGILFVSGSLKSTSDDEFAITVFARDGGRPSLKSTQKVSTISDLLRLLFSCSASIKYSRAILKTIFILHEKNLIALPTVFISRNTFPFSGLFKIEDGGRVILNRVPTNSEKNRYFQLNITAENSYGTGSMDVFIESQTSSTTQERSSTSSCYFPTKVYNTEILENRDGRNRIAKVTSTCEKNGQPFQYSFSKPTGLCSFMHFLPIKKIFAFYQELMNRIFIASPEVYFPEAKKKLTKFETLVVVRVLDENDNAPVFVRLNSDHSVTGVVLWQAHLNPYLQAKDNDEQPQLSYSLSGGDAEYFFVNATTGVVVLAKTIADYTKNLLTCTATVTDGIHRSDVQVVKNSSVENVGMESVVLCSLHHILASAKSSPSPSFPPTQL</sequence>
<feature type="domain" description="Cadherin" evidence="10">
    <location>
        <begin position="1689"/>
        <end position="1786"/>
    </location>
</feature>
<dbReference type="CDD" id="cd11304">
    <property type="entry name" value="Cadherin_repeat"/>
    <property type="match status" value="8"/>
</dbReference>
<feature type="domain" description="Cadherin" evidence="10">
    <location>
        <begin position="496"/>
        <end position="608"/>
    </location>
</feature>
<dbReference type="Gene3D" id="2.60.40.60">
    <property type="entry name" value="Cadherins"/>
    <property type="match status" value="8"/>
</dbReference>
<feature type="domain" description="Cadherin" evidence="10">
    <location>
        <begin position="892"/>
        <end position="942"/>
    </location>
</feature>
<evidence type="ECO:0000256" key="9">
    <source>
        <dbReference type="PROSITE-ProRule" id="PRU00043"/>
    </source>
</evidence>
<dbReference type="InterPro" id="IPR002126">
    <property type="entry name" value="Cadherin-like_dom"/>
</dbReference>
<dbReference type="SMART" id="SM00112">
    <property type="entry name" value="CA"/>
    <property type="match status" value="7"/>
</dbReference>
<feature type="domain" description="Cadherin" evidence="10">
    <location>
        <begin position="1065"/>
        <end position="1159"/>
    </location>
</feature>
<evidence type="ECO:0000256" key="2">
    <source>
        <dbReference type="ARBA" id="ARBA00022692"/>
    </source>
</evidence>
<dbReference type="PANTHER" id="PTHR24026:SF88">
    <property type="entry name" value="CADHERIN DOMAIN-CONTAINING PROTEIN"/>
    <property type="match status" value="1"/>
</dbReference>
<dbReference type="GO" id="GO:0007156">
    <property type="term" value="P:homophilic cell adhesion via plasma membrane adhesion molecules"/>
    <property type="evidence" value="ECO:0007669"/>
    <property type="project" value="InterPro"/>
</dbReference>
<keyword evidence="2" id="KW-0812">Transmembrane</keyword>
<comment type="subcellular location">
    <subcellularLocation>
        <location evidence="1">Membrane</location>
    </subcellularLocation>
</comment>
<keyword evidence="5" id="KW-0130">Cell adhesion</keyword>
<accession>A0A3P7JR27</accession>
<evidence type="ECO:0000256" key="8">
    <source>
        <dbReference type="ARBA" id="ARBA00023180"/>
    </source>
</evidence>
<keyword evidence="4 9" id="KW-0106">Calcium</keyword>
<feature type="domain" description="Cadherin" evidence="10">
    <location>
        <begin position="1321"/>
        <end position="1359"/>
    </location>
</feature>
<dbReference type="Proteomes" id="UP000267027">
    <property type="component" value="Unassembled WGS sequence"/>
</dbReference>
<keyword evidence="6" id="KW-1133">Transmembrane helix</keyword>
<feature type="domain" description="Cadherin" evidence="10">
    <location>
        <begin position="290"/>
        <end position="395"/>
    </location>
</feature>
<reference evidence="11 12" key="1">
    <citation type="submission" date="2018-11" db="EMBL/GenBank/DDBJ databases">
        <authorList>
            <consortium name="Pathogen Informatics"/>
        </authorList>
    </citation>
    <scope>NUCLEOTIDE SEQUENCE [LARGE SCALE GENOMIC DNA]</scope>
    <source>
        <strain evidence="11 12">Costa Rica</strain>
    </source>
</reference>
<dbReference type="STRING" id="334426.A0A3P7JR27"/>
<dbReference type="SUPFAM" id="SSF49313">
    <property type="entry name" value="Cadherin-like"/>
    <property type="match status" value="9"/>
</dbReference>
<evidence type="ECO:0000256" key="3">
    <source>
        <dbReference type="ARBA" id="ARBA00022737"/>
    </source>
</evidence>
<dbReference type="PANTHER" id="PTHR24026">
    <property type="entry name" value="FAT ATYPICAL CADHERIN-RELATED"/>
    <property type="match status" value="1"/>
</dbReference>
<keyword evidence="3" id="KW-0677">Repeat</keyword>
<feature type="domain" description="Cadherin" evidence="10">
    <location>
        <begin position="396"/>
        <end position="495"/>
    </location>
</feature>
<evidence type="ECO:0000256" key="1">
    <source>
        <dbReference type="ARBA" id="ARBA00004370"/>
    </source>
</evidence>
<dbReference type="FunFam" id="2.60.40.60:FF:000116">
    <property type="entry name" value="Dachsous cadherin-related 2"/>
    <property type="match status" value="1"/>
</dbReference>
<gene>
    <name evidence="11" type="ORF">ACOC_LOCUS9820</name>
</gene>
<keyword evidence="12" id="KW-1185">Reference proteome</keyword>
<dbReference type="PRINTS" id="PR00205">
    <property type="entry name" value="CADHERIN"/>
</dbReference>
<proteinExistence type="predicted"/>